<dbReference type="InterPro" id="IPR011545">
    <property type="entry name" value="DEAD/DEAH_box_helicase_dom"/>
</dbReference>
<feature type="compositionally biased region" description="Basic residues" evidence="11">
    <location>
        <begin position="19"/>
        <end position="29"/>
    </location>
</feature>
<keyword evidence="5 14" id="KW-0347">Helicase</keyword>
<keyword evidence="3" id="KW-0547">Nucleotide-binding</keyword>
<evidence type="ECO:0000313" key="15">
    <source>
        <dbReference type="Proteomes" id="UP000008983"/>
    </source>
</evidence>
<dbReference type="Gene3D" id="3.40.50.300">
    <property type="entry name" value="P-loop containing nucleotide triphosphate hydrolases"/>
    <property type="match status" value="2"/>
</dbReference>
<dbReference type="GeneID" id="14906419"/>
<keyword evidence="2" id="KW-0507">mRNA processing</keyword>
<dbReference type="RefSeq" id="XP_004031895.1">
    <property type="nucleotide sequence ID" value="XM_004031847.1"/>
</dbReference>
<evidence type="ECO:0000256" key="8">
    <source>
        <dbReference type="ARBA" id="ARBA00038040"/>
    </source>
</evidence>
<dbReference type="Pfam" id="PF04408">
    <property type="entry name" value="WHD_HA2"/>
    <property type="match status" value="1"/>
</dbReference>
<dbReference type="SMART" id="SM00487">
    <property type="entry name" value="DEXDc"/>
    <property type="match status" value="1"/>
</dbReference>
<dbReference type="OrthoDB" id="10253254at2759"/>
<keyword evidence="15" id="KW-1185">Reference proteome</keyword>
<evidence type="ECO:0000256" key="5">
    <source>
        <dbReference type="ARBA" id="ARBA00022806"/>
    </source>
</evidence>
<dbReference type="InParanoid" id="G0QWU7"/>
<accession>G0QWU7</accession>
<dbReference type="SMART" id="SM00847">
    <property type="entry name" value="HA2"/>
    <property type="match status" value="1"/>
</dbReference>
<dbReference type="InterPro" id="IPR003593">
    <property type="entry name" value="AAA+_ATPase"/>
</dbReference>
<dbReference type="InterPro" id="IPR027417">
    <property type="entry name" value="P-loop_NTPase"/>
</dbReference>
<feature type="compositionally biased region" description="Polar residues" evidence="11">
    <location>
        <begin position="33"/>
        <end position="62"/>
    </location>
</feature>
<protein>
    <recommendedName>
        <fullName evidence="1">RNA helicase</fullName>
        <ecNumber evidence="1">3.6.4.13</ecNumber>
    </recommendedName>
</protein>
<dbReference type="InterPro" id="IPR014001">
    <property type="entry name" value="Helicase_ATP-bd"/>
</dbReference>
<evidence type="ECO:0000313" key="14">
    <source>
        <dbReference type="EMBL" id="EGR30308.1"/>
    </source>
</evidence>
<comment type="catalytic activity">
    <reaction evidence="9">
        <text>ATP + H2O = ADP + phosphate + H(+)</text>
        <dbReference type="Rhea" id="RHEA:13065"/>
        <dbReference type="ChEBI" id="CHEBI:15377"/>
        <dbReference type="ChEBI" id="CHEBI:15378"/>
        <dbReference type="ChEBI" id="CHEBI:30616"/>
        <dbReference type="ChEBI" id="CHEBI:43474"/>
        <dbReference type="ChEBI" id="CHEBI:456216"/>
        <dbReference type="EC" id="3.6.4.13"/>
    </reaction>
</comment>
<dbReference type="InterPro" id="IPR002464">
    <property type="entry name" value="DNA/RNA_helicase_DEAH_CS"/>
</dbReference>
<gene>
    <name evidence="14" type="ORF">IMG5_135460</name>
</gene>
<feature type="domain" description="Helicase C-terminal" evidence="13">
    <location>
        <begin position="526"/>
        <end position="707"/>
    </location>
</feature>
<feature type="region of interest" description="Disordered" evidence="11">
    <location>
        <begin position="1"/>
        <end position="67"/>
    </location>
</feature>
<dbReference type="SMART" id="SM00490">
    <property type="entry name" value="HELICc"/>
    <property type="match status" value="1"/>
</dbReference>
<dbReference type="FunFam" id="1.20.120.1080:FF:000001">
    <property type="entry name" value="Pre-mRNA-splicing factor ATP-dependent RNA helicase"/>
    <property type="match status" value="1"/>
</dbReference>
<dbReference type="Pfam" id="PF21010">
    <property type="entry name" value="HA2_C"/>
    <property type="match status" value="1"/>
</dbReference>
<proteinExistence type="inferred from homology"/>
<dbReference type="GO" id="GO:0003724">
    <property type="term" value="F:RNA helicase activity"/>
    <property type="evidence" value="ECO:0007669"/>
    <property type="project" value="UniProtKB-EC"/>
</dbReference>
<evidence type="ECO:0000256" key="9">
    <source>
        <dbReference type="ARBA" id="ARBA00047984"/>
    </source>
</evidence>
<dbReference type="Gene3D" id="1.20.120.1080">
    <property type="match status" value="1"/>
</dbReference>
<dbReference type="InterPro" id="IPR001650">
    <property type="entry name" value="Helicase_C-like"/>
</dbReference>
<dbReference type="InterPro" id="IPR048333">
    <property type="entry name" value="HA2_WH"/>
</dbReference>
<dbReference type="SMART" id="SM00382">
    <property type="entry name" value="AAA"/>
    <property type="match status" value="1"/>
</dbReference>
<dbReference type="CDD" id="cd18791">
    <property type="entry name" value="SF2_C_RHA"/>
    <property type="match status" value="1"/>
</dbReference>
<keyword evidence="10" id="KW-0175">Coiled coil</keyword>
<keyword evidence="6" id="KW-0067">ATP-binding</keyword>
<dbReference type="Pfam" id="PF00270">
    <property type="entry name" value="DEAD"/>
    <property type="match status" value="1"/>
</dbReference>
<dbReference type="eggNOG" id="KOG0924">
    <property type="taxonomic scope" value="Eukaryota"/>
</dbReference>
<dbReference type="PANTHER" id="PTHR18934">
    <property type="entry name" value="ATP-DEPENDENT RNA HELICASE"/>
    <property type="match status" value="1"/>
</dbReference>
<dbReference type="OMA" id="VDVMFHR"/>
<dbReference type="InterPro" id="IPR011709">
    <property type="entry name" value="DEAD-box_helicase_OB_fold"/>
</dbReference>
<dbReference type="Pfam" id="PF00271">
    <property type="entry name" value="Helicase_C"/>
    <property type="match status" value="1"/>
</dbReference>
<dbReference type="STRING" id="857967.G0QWU7"/>
<evidence type="ECO:0000259" key="13">
    <source>
        <dbReference type="PROSITE" id="PS51194"/>
    </source>
</evidence>
<evidence type="ECO:0000259" key="12">
    <source>
        <dbReference type="PROSITE" id="PS51192"/>
    </source>
</evidence>
<feature type="coiled-coil region" evidence="10">
    <location>
        <begin position="147"/>
        <end position="174"/>
    </location>
</feature>
<reference evidence="14 15" key="1">
    <citation type="submission" date="2011-07" db="EMBL/GenBank/DDBJ databases">
        <authorList>
            <person name="Coyne R."/>
            <person name="Brami D."/>
            <person name="Johnson J."/>
            <person name="Hostetler J."/>
            <person name="Hannick L."/>
            <person name="Clark T."/>
            <person name="Cassidy-Hanley D."/>
            <person name="Inman J."/>
        </authorList>
    </citation>
    <scope>NUCLEOTIDE SEQUENCE [LARGE SCALE GENOMIC DNA]</scope>
    <source>
        <strain evidence="14 15">G5</strain>
    </source>
</reference>
<dbReference type="GO" id="GO:0016779">
    <property type="term" value="F:nucleotidyltransferase activity"/>
    <property type="evidence" value="ECO:0007669"/>
    <property type="project" value="UniProtKB-KW"/>
</dbReference>
<keyword evidence="14" id="KW-0808">Transferase</keyword>
<evidence type="ECO:0000256" key="10">
    <source>
        <dbReference type="SAM" id="Coils"/>
    </source>
</evidence>
<evidence type="ECO:0000256" key="6">
    <source>
        <dbReference type="ARBA" id="ARBA00022840"/>
    </source>
</evidence>
<organism evidence="14 15">
    <name type="scientific">Ichthyophthirius multifiliis</name>
    <name type="common">White spot disease agent</name>
    <name type="synonym">Ich</name>
    <dbReference type="NCBI Taxonomy" id="5932"/>
    <lineage>
        <taxon>Eukaryota</taxon>
        <taxon>Sar</taxon>
        <taxon>Alveolata</taxon>
        <taxon>Ciliophora</taxon>
        <taxon>Intramacronucleata</taxon>
        <taxon>Oligohymenophorea</taxon>
        <taxon>Hymenostomatida</taxon>
        <taxon>Ophryoglenina</taxon>
        <taxon>Ichthyophthirius</taxon>
    </lineage>
</organism>
<dbReference type="Proteomes" id="UP000008983">
    <property type="component" value="Unassembled WGS sequence"/>
</dbReference>
<evidence type="ECO:0000256" key="7">
    <source>
        <dbReference type="ARBA" id="ARBA00023187"/>
    </source>
</evidence>
<dbReference type="PANTHER" id="PTHR18934:SF91">
    <property type="entry name" value="PRE-MRNA-SPLICING FACTOR ATP-DEPENDENT RNA HELICASE PRP16"/>
    <property type="match status" value="1"/>
</dbReference>
<dbReference type="AlphaFoldDB" id="G0QWU7"/>
<dbReference type="SUPFAM" id="SSF52540">
    <property type="entry name" value="P-loop containing nucleoside triphosphate hydrolases"/>
    <property type="match status" value="1"/>
</dbReference>
<dbReference type="EC" id="3.6.4.13" evidence="1"/>
<name>G0QWU7_ICHMU</name>
<evidence type="ECO:0000256" key="4">
    <source>
        <dbReference type="ARBA" id="ARBA00022801"/>
    </source>
</evidence>
<evidence type="ECO:0000256" key="1">
    <source>
        <dbReference type="ARBA" id="ARBA00012552"/>
    </source>
</evidence>
<dbReference type="Pfam" id="PF07717">
    <property type="entry name" value="OB_NTP_bind"/>
    <property type="match status" value="1"/>
</dbReference>
<feature type="domain" description="Helicase ATP-binding" evidence="12">
    <location>
        <begin position="349"/>
        <end position="512"/>
    </location>
</feature>
<dbReference type="PROSITE" id="PS51192">
    <property type="entry name" value="HELICASE_ATP_BIND_1"/>
    <property type="match status" value="1"/>
</dbReference>
<dbReference type="PROSITE" id="PS00690">
    <property type="entry name" value="DEAH_ATP_HELICASE"/>
    <property type="match status" value="1"/>
</dbReference>
<comment type="similarity">
    <text evidence="8">Belongs to the DEAD box helicase family. DEAH subfamily. PRP16 sub-subfamily.</text>
</comment>
<feature type="region of interest" description="Disordered" evidence="11">
    <location>
        <begin position="280"/>
        <end position="302"/>
    </location>
</feature>
<dbReference type="FunCoup" id="G0QWU7">
    <property type="interactions" value="436"/>
</dbReference>
<evidence type="ECO:0000256" key="11">
    <source>
        <dbReference type="SAM" id="MobiDB-lite"/>
    </source>
</evidence>
<dbReference type="FunFam" id="3.40.50.300:FF:000007">
    <property type="entry name" value="Pre-mRNA-splicing factor ATP-dependent RNA helicase"/>
    <property type="match status" value="1"/>
</dbReference>
<dbReference type="EMBL" id="GL984017">
    <property type="protein sequence ID" value="EGR30308.1"/>
    <property type="molecule type" value="Genomic_DNA"/>
</dbReference>
<keyword evidence="14" id="KW-0548">Nucleotidyltransferase</keyword>
<dbReference type="GO" id="GO:0016887">
    <property type="term" value="F:ATP hydrolysis activity"/>
    <property type="evidence" value="ECO:0007669"/>
    <property type="project" value="RHEA"/>
</dbReference>
<dbReference type="GO" id="GO:0003723">
    <property type="term" value="F:RNA binding"/>
    <property type="evidence" value="ECO:0007669"/>
    <property type="project" value="TreeGrafter"/>
</dbReference>
<dbReference type="FunFam" id="3.40.50.300:FF:000615">
    <property type="entry name" value="pre-mRNA-splicing factor ATP-dependent RNA helicase DEAH7"/>
    <property type="match status" value="1"/>
</dbReference>
<dbReference type="InterPro" id="IPR007502">
    <property type="entry name" value="Helicase-assoc_dom"/>
</dbReference>
<keyword evidence="7" id="KW-0508">mRNA splicing</keyword>
<dbReference type="GO" id="GO:0008380">
    <property type="term" value="P:RNA splicing"/>
    <property type="evidence" value="ECO:0007669"/>
    <property type="project" value="UniProtKB-KW"/>
</dbReference>
<dbReference type="GO" id="GO:0005524">
    <property type="term" value="F:ATP binding"/>
    <property type="evidence" value="ECO:0007669"/>
    <property type="project" value="UniProtKB-KW"/>
</dbReference>
<dbReference type="GO" id="GO:0006397">
    <property type="term" value="P:mRNA processing"/>
    <property type="evidence" value="ECO:0007669"/>
    <property type="project" value="UniProtKB-KW"/>
</dbReference>
<keyword evidence="4" id="KW-0378">Hydrolase</keyword>
<evidence type="ECO:0000256" key="3">
    <source>
        <dbReference type="ARBA" id="ARBA00022741"/>
    </source>
</evidence>
<dbReference type="PROSITE" id="PS51194">
    <property type="entry name" value="HELICASE_CTER"/>
    <property type="match status" value="1"/>
</dbReference>
<evidence type="ECO:0000256" key="2">
    <source>
        <dbReference type="ARBA" id="ARBA00022664"/>
    </source>
</evidence>
<sequence length="1029" mass="118636">MGKKDHRSPSPRSSQRQSQKNRSRSRSREKKYQTTNTNSSYSRTQHSQSRRPTNQHSITTGPTLFMGSVGATLTKKTPMPPKKYQSETPYYKQNAEKTIFNPKDEYSQLEWEEIQNKADRYWYDQDENGNQIDEPEEDIFIGDQNKFRLMEQQMDIVNQRRQNAKQNDKNIENDKWDFNRLVASGIFKTKEVSFDFDEDSQNRVTVLVHDIKPPFLDGKNIYTKQLEGISIVKDENSQMAIIAKKGSGVLKAQREKTDRNRNRQRFWELAGSRIGNLIGIKKQSEDQNTNNQQEELNEEGDLDYKKSSQYAQALQNEIKTGGSSEFSRTKTIKQQREFLPVYSVREELLKIIQENRVIIIVGETGSGKTTQLTQYLYEAGYSKYGIIGCTQPRRVAAVSVANRVAHEFGCQLGKQVGYSIRFEDNTSKQTIIKYMTDGVLLRESLNDADLEIYSCLVMDEAHERSLNTDVLFGILKKVAQRRRDIKIIITSATMNADKFSSFFGEAPIFNIPGRTFPVSIRFEKNAVEDYVDKAVKKALQVHIQEPPGDILIFMTGQEDIETSCLLLAERIEKMETIPSLDILPIYSQLRTDDQAKIFYKSEKRKCIIATNIAETSLTLDGVKYVIDTGYCKLKVYNPKVGMDALQITPISQANANQRSGRAGRTGPGICYRLYSDSNFRSDMLENSVPEIQRTNLSNVVLLLKSLNIDNLLEFDFMDPPPQETILNSMYQLWLLGCLDELGQITALGRKMAQFPLDPPLTKMIISADELGCMEEILTIVSMLSVPSIFYRPKGREEESDAARDKLLIPESDHLTYLNVFEQWKKNEYSAQWCNEHFIQVKTLRKVREVRSQLKDIAKQQNLRMSTCEYNYDIVRKAICSAYFTNAAKIKSIGEYTNLRTAMPCRVHPSSALFTLGHAPDFVVYHELIMTTKEYMNCVTIVDPNWLAELGPMFFSVKEYYGNRRDRNELESQCNNLLEQQIEEAKTKQTELRLQKQQEDEFENMQRRMKSERIVEPGKKFMTPLPYKRK</sequence>